<dbReference type="PATRIC" id="fig|1120926.3.peg.2386"/>
<dbReference type="eggNOG" id="COG3323">
    <property type="taxonomic scope" value="Bacteria"/>
</dbReference>
<proteinExistence type="predicted"/>
<gene>
    <name evidence="1" type="ORF">F960_02471</name>
</gene>
<dbReference type="FunFam" id="3.30.70.120:FF:000006">
    <property type="entry name" value="GTP cyclohydrolase 1 type 2 homolog"/>
    <property type="match status" value="1"/>
</dbReference>
<dbReference type="EMBL" id="APPN01000069">
    <property type="protein sequence ID" value="ENV33438.1"/>
    <property type="molecule type" value="Genomic_DNA"/>
</dbReference>
<dbReference type="Proteomes" id="UP000013117">
    <property type="component" value="Unassembled WGS sequence"/>
</dbReference>
<dbReference type="HOGENOM" id="CLU_120084_3_0_6"/>
<dbReference type="InterPro" id="IPR036069">
    <property type="entry name" value="DUF34/NIF3_sf"/>
</dbReference>
<accession>N8ZNV3</accession>
<dbReference type="SUPFAM" id="SSF102705">
    <property type="entry name" value="NIF3 (NGG1p interacting factor 3)-like"/>
    <property type="match status" value="1"/>
</dbReference>
<evidence type="ECO:0008006" key="3">
    <source>
        <dbReference type="Google" id="ProtNLM"/>
    </source>
</evidence>
<dbReference type="STRING" id="202952.GCA_000747725_04003"/>
<dbReference type="Gene3D" id="3.30.70.120">
    <property type="match status" value="1"/>
</dbReference>
<organism evidence="1 2">
    <name type="scientific">Acinetobacter gerneri DSM 14967 = CIP 107464 = MTCC 9824</name>
    <dbReference type="NCBI Taxonomy" id="1120926"/>
    <lineage>
        <taxon>Bacteria</taxon>
        <taxon>Pseudomonadati</taxon>
        <taxon>Pseudomonadota</taxon>
        <taxon>Gammaproteobacteria</taxon>
        <taxon>Moraxellales</taxon>
        <taxon>Moraxellaceae</taxon>
        <taxon>Acinetobacter</taxon>
    </lineage>
</organism>
<evidence type="ECO:0000313" key="1">
    <source>
        <dbReference type="EMBL" id="ENV33438.1"/>
    </source>
</evidence>
<name>N8ZNV3_9GAMM</name>
<dbReference type="PANTHER" id="PTHR41774">
    <property type="match status" value="1"/>
</dbReference>
<sequence>MYIYCTDLHYLEIFNKIVDSRNLRLKSNMIKGISPMLKLIYYVPESHLELTKQAVFAAGAGGIGNYEHCAWQVLGTGQFKPVKGAKPFIGALDQLEQIPEWRVETIVAEDVVKAVAQALIKSHPYEEPAFEFIQIFEIDVD</sequence>
<comment type="caution">
    <text evidence="1">The sequence shown here is derived from an EMBL/GenBank/DDBJ whole genome shotgun (WGS) entry which is preliminary data.</text>
</comment>
<keyword evidence="2" id="KW-1185">Reference proteome</keyword>
<dbReference type="PANTHER" id="PTHR41774:SF1">
    <property type="entry name" value="NGG1P INTERACTING FACTOR NIF3"/>
    <property type="match status" value="1"/>
</dbReference>
<dbReference type="AlphaFoldDB" id="N8ZNV3"/>
<protein>
    <recommendedName>
        <fullName evidence="3">NGG1p interacting factor NIF3</fullName>
    </recommendedName>
</protein>
<evidence type="ECO:0000313" key="2">
    <source>
        <dbReference type="Proteomes" id="UP000013117"/>
    </source>
</evidence>
<dbReference type="InterPro" id="IPR015867">
    <property type="entry name" value="N-reg_PII/ATP_PRibTrfase_C"/>
</dbReference>
<reference evidence="1 2" key="1">
    <citation type="submission" date="2013-02" db="EMBL/GenBank/DDBJ databases">
        <title>The Genome Sequence of Acinetobacter gerneri CIP 107464.</title>
        <authorList>
            <consortium name="The Broad Institute Genome Sequencing Platform"/>
            <consortium name="The Broad Institute Genome Sequencing Center for Infectious Disease"/>
            <person name="Cerqueira G."/>
            <person name="Feldgarden M."/>
            <person name="Courvalin P."/>
            <person name="Perichon B."/>
            <person name="Grillot-Courvalin C."/>
            <person name="Clermont D."/>
            <person name="Rocha E."/>
            <person name="Yoon E.-J."/>
            <person name="Nemec A."/>
            <person name="Walker B."/>
            <person name="Young S.K."/>
            <person name="Zeng Q."/>
            <person name="Gargeya S."/>
            <person name="Fitzgerald M."/>
            <person name="Haas B."/>
            <person name="Abouelleil A."/>
            <person name="Alvarado L."/>
            <person name="Arachchi H.M."/>
            <person name="Berlin A.M."/>
            <person name="Chapman S.B."/>
            <person name="Dewar J."/>
            <person name="Goldberg J."/>
            <person name="Griggs A."/>
            <person name="Gujja S."/>
            <person name="Hansen M."/>
            <person name="Howarth C."/>
            <person name="Imamovic A."/>
            <person name="Larimer J."/>
            <person name="McCowan C."/>
            <person name="Murphy C."/>
            <person name="Neiman D."/>
            <person name="Pearson M."/>
            <person name="Priest M."/>
            <person name="Roberts A."/>
            <person name="Saif S."/>
            <person name="Shea T."/>
            <person name="Sisk P."/>
            <person name="Sykes S."/>
            <person name="Wortman J."/>
            <person name="Nusbaum C."/>
            <person name="Birren B."/>
        </authorList>
    </citation>
    <scope>NUCLEOTIDE SEQUENCE [LARGE SCALE GENOMIC DNA]</scope>
    <source>
        <strain evidence="1 2">CIP 107464</strain>
    </source>
</reference>